<gene>
    <name evidence="1" type="ORF">ANSO36C_64870</name>
</gene>
<evidence type="ECO:0000313" key="2">
    <source>
        <dbReference type="Proteomes" id="UP001055453"/>
    </source>
</evidence>
<keyword evidence="1" id="KW-0614">Plasmid</keyword>
<name>A0ABN6QCX8_NOSCO</name>
<accession>A0ABN6QCX8</accession>
<geneLocation type="plasmid" evidence="1 2">
    <name>pANSO36A</name>
</geneLocation>
<keyword evidence="2" id="KW-1185">Reference proteome</keyword>
<evidence type="ECO:0008006" key="3">
    <source>
        <dbReference type="Google" id="ProtNLM"/>
    </source>
</evidence>
<sequence>MHLDFMNLTQAYEKARAQAVQEGVEQGQRQVVENLLKFKFGTVDEELVRVVDSLLQLTPEEFTPLCLQLSREELLVRFNSQG</sequence>
<protein>
    <recommendedName>
        <fullName evidence="3">DUF4351 domain-containing protein</fullName>
    </recommendedName>
</protein>
<proteinExistence type="predicted"/>
<dbReference type="Proteomes" id="UP001055453">
    <property type="component" value="Plasmid pANSO36A"/>
</dbReference>
<dbReference type="RefSeq" id="WP_323374627.1">
    <property type="nucleotide sequence ID" value="NZ_AP025733.1"/>
</dbReference>
<organism evidence="1 2">
    <name type="scientific">Nostoc cf. commune SO-36</name>
    <dbReference type="NCBI Taxonomy" id="449208"/>
    <lineage>
        <taxon>Bacteria</taxon>
        <taxon>Bacillati</taxon>
        <taxon>Cyanobacteriota</taxon>
        <taxon>Cyanophyceae</taxon>
        <taxon>Nostocales</taxon>
        <taxon>Nostocaceae</taxon>
        <taxon>Nostoc</taxon>
    </lineage>
</organism>
<evidence type="ECO:0000313" key="1">
    <source>
        <dbReference type="EMBL" id="BDI20685.1"/>
    </source>
</evidence>
<dbReference type="EMBL" id="AP025733">
    <property type="protein sequence ID" value="BDI20685.1"/>
    <property type="molecule type" value="Genomic_DNA"/>
</dbReference>
<reference evidence="1" key="1">
    <citation type="submission" date="2022-04" db="EMBL/GenBank/DDBJ databases">
        <title>Complete genome sequence of a cyanobacterium, Nostoc sp. SO-36, isolated in Antarctica.</title>
        <authorList>
            <person name="Kanesaki Y."/>
            <person name="Effendi D."/>
            <person name="Sakamoto T."/>
            <person name="Ohtani S."/>
            <person name="Awai K."/>
        </authorList>
    </citation>
    <scope>NUCLEOTIDE SEQUENCE</scope>
    <source>
        <strain evidence="1">SO-36</strain>
        <plasmid evidence="1">pANSO36A</plasmid>
    </source>
</reference>